<name>A0A1M7IQG2_9BURK</name>
<keyword evidence="2" id="KW-1185">Reference proteome</keyword>
<evidence type="ECO:0000313" key="2">
    <source>
        <dbReference type="Proteomes" id="UP000184339"/>
    </source>
</evidence>
<dbReference type="EMBL" id="FRCX01000001">
    <property type="protein sequence ID" value="SHM42931.1"/>
    <property type="molecule type" value="Genomic_DNA"/>
</dbReference>
<sequence>MRVAALGLPDPVTSIDARCTHLFLKKSGVIVVHWNGFYFDAIKRR</sequence>
<accession>A0A1M7IQG2</accession>
<evidence type="ECO:0000313" key="1">
    <source>
        <dbReference type="EMBL" id="SHM42931.1"/>
    </source>
</evidence>
<dbReference type="AlphaFoldDB" id="A0A1M7IQG2"/>
<gene>
    <name evidence="1" type="ORF">SAMN05192549_101567</name>
</gene>
<proteinExistence type="predicted"/>
<reference evidence="2" key="1">
    <citation type="submission" date="2016-11" db="EMBL/GenBank/DDBJ databases">
        <authorList>
            <person name="Varghese N."/>
            <person name="Submissions S."/>
        </authorList>
    </citation>
    <scope>NUCLEOTIDE SEQUENCE [LARGE SCALE GENOMIC DNA]</scope>
    <source>
        <strain evidence="2">Sac-22</strain>
    </source>
</reference>
<protein>
    <submittedName>
        <fullName evidence="1">Uncharacterized protein</fullName>
    </submittedName>
</protein>
<dbReference type="Proteomes" id="UP000184339">
    <property type="component" value="Unassembled WGS sequence"/>
</dbReference>
<organism evidence="1 2">
    <name type="scientific">Duganella sacchari</name>
    <dbReference type="NCBI Taxonomy" id="551987"/>
    <lineage>
        <taxon>Bacteria</taxon>
        <taxon>Pseudomonadati</taxon>
        <taxon>Pseudomonadota</taxon>
        <taxon>Betaproteobacteria</taxon>
        <taxon>Burkholderiales</taxon>
        <taxon>Oxalobacteraceae</taxon>
        <taxon>Telluria group</taxon>
        <taxon>Duganella</taxon>
    </lineage>
</organism>